<keyword evidence="9" id="KW-1185">Reference proteome</keyword>
<keyword evidence="3 7" id="KW-0812">Transmembrane</keyword>
<dbReference type="PANTHER" id="PTHR10671:SF78">
    <property type="entry name" value="SI:CH211-232M10.6"/>
    <property type="match status" value="1"/>
</dbReference>
<dbReference type="InterPro" id="IPR050579">
    <property type="entry name" value="PMP-22/EMP/MP20-like"/>
</dbReference>
<evidence type="ECO:0000256" key="2">
    <source>
        <dbReference type="ARBA" id="ARBA00007425"/>
    </source>
</evidence>
<dbReference type="EMBL" id="AKHW03006198">
    <property type="protein sequence ID" value="KYO23535.1"/>
    <property type="molecule type" value="Genomic_DNA"/>
</dbReference>
<feature type="region of interest" description="Disordered" evidence="6">
    <location>
        <begin position="181"/>
        <end position="219"/>
    </location>
</feature>
<comment type="caution">
    <text evidence="8">The sequence shown here is derived from an EMBL/GenBank/DDBJ whole genome shotgun (WGS) entry which is preliminary data.</text>
</comment>
<keyword evidence="4 7" id="KW-1133">Transmembrane helix</keyword>
<proteinExistence type="inferred from homology"/>
<dbReference type="AlphaFoldDB" id="A0A151MG89"/>
<reference evidence="8 9" key="1">
    <citation type="journal article" date="2012" name="Genome Biol.">
        <title>Sequencing three crocodilian genomes to illuminate the evolution of archosaurs and amniotes.</title>
        <authorList>
            <person name="St John J.A."/>
            <person name="Braun E.L."/>
            <person name="Isberg S.R."/>
            <person name="Miles L.G."/>
            <person name="Chong A.Y."/>
            <person name="Gongora J."/>
            <person name="Dalzell P."/>
            <person name="Moran C."/>
            <person name="Bed'hom B."/>
            <person name="Abzhanov A."/>
            <person name="Burgess S.C."/>
            <person name="Cooksey A.M."/>
            <person name="Castoe T.A."/>
            <person name="Crawford N.G."/>
            <person name="Densmore L.D."/>
            <person name="Drew J.C."/>
            <person name="Edwards S.V."/>
            <person name="Faircloth B.C."/>
            <person name="Fujita M.K."/>
            <person name="Greenwold M.J."/>
            <person name="Hoffmann F.G."/>
            <person name="Howard J.M."/>
            <person name="Iguchi T."/>
            <person name="Janes D.E."/>
            <person name="Khan S.Y."/>
            <person name="Kohno S."/>
            <person name="de Koning A.J."/>
            <person name="Lance S.L."/>
            <person name="McCarthy F.M."/>
            <person name="McCormack J.E."/>
            <person name="Merchant M.E."/>
            <person name="Peterson D.G."/>
            <person name="Pollock D.D."/>
            <person name="Pourmand N."/>
            <person name="Raney B.J."/>
            <person name="Roessler K.A."/>
            <person name="Sanford J.R."/>
            <person name="Sawyer R.H."/>
            <person name="Schmidt C.J."/>
            <person name="Triplett E.W."/>
            <person name="Tuberville T.D."/>
            <person name="Venegas-Anaya M."/>
            <person name="Howard J.T."/>
            <person name="Jarvis E.D."/>
            <person name="Guillette L.J.Jr."/>
            <person name="Glenn T.C."/>
            <person name="Green R.E."/>
            <person name="Ray D.A."/>
        </authorList>
    </citation>
    <scope>NUCLEOTIDE SEQUENCE [LARGE SCALE GENOMIC DNA]</scope>
    <source>
        <strain evidence="8">KSC_2009_1</strain>
    </source>
</reference>
<evidence type="ECO:0000256" key="1">
    <source>
        <dbReference type="ARBA" id="ARBA00004141"/>
    </source>
</evidence>
<sequence>MLHNFFPTVQSMRKGSCTVVSTNETSPANASADPNVVQYIWETGEDKYAFRYFHTGFWRSCEEHHGGLLGMVAHMMFMTVFQVAVNLGPKDWRPQTWYYGWSFGIAWLSFTLCMSASVLTLNTYTKTILEFQHRRRVGDRRAQQGPRPGLDPGLDLDLDLERLLWDKYIYSVSDGVDCRPAPTTVPAPTRPKGCPPAPYTGLVGSRSRGPGPEHDGEPC</sequence>
<evidence type="ECO:0000256" key="6">
    <source>
        <dbReference type="SAM" id="MobiDB-lite"/>
    </source>
</evidence>
<gene>
    <name evidence="8" type="primary">GSG1L2</name>
    <name evidence="8" type="ORF">Y1Q_0010099</name>
</gene>
<dbReference type="Proteomes" id="UP000050525">
    <property type="component" value="Unassembled WGS sequence"/>
</dbReference>
<dbReference type="PANTHER" id="PTHR10671">
    <property type="entry name" value="EPITHELIAL MEMBRANE PROTEIN-RELATED"/>
    <property type="match status" value="1"/>
</dbReference>
<evidence type="ECO:0000256" key="7">
    <source>
        <dbReference type="SAM" id="Phobius"/>
    </source>
</evidence>
<dbReference type="GO" id="GO:0005886">
    <property type="term" value="C:plasma membrane"/>
    <property type="evidence" value="ECO:0007669"/>
    <property type="project" value="TreeGrafter"/>
</dbReference>
<feature type="transmembrane region" description="Helical" evidence="7">
    <location>
        <begin position="105"/>
        <end position="125"/>
    </location>
</feature>
<comment type="subcellular location">
    <subcellularLocation>
        <location evidence="1">Membrane</location>
        <topology evidence="1">Multi-pass membrane protein</topology>
    </subcellularLocation>
</comment>
<evidence type="ECO:0000256" key="3">
    <source>
        <dbReference type="ARBA" id="ARBA00022692"/>
    </source>
</evidence>
<comment type="similarity">
    <text evidence="2">Belongs to the GSG1 family.</text>
</comment>
<protein>
    <submittedName>
        <fullName evidence="8">Germ cell-specific 1-like protein</fullName>
    </submittedName>
</protein>
<organism evidence="8 9">
    <name type="scientific">Alligator mississippiensis</name>
    <name type="common">American alligator</name>
    <dbReference type="NCBI Taxonomy" id="8496"/>
    <lineage>
        <taxon>Eukaryota</taxon>
        <taxon>Metazoa</taxon>
        <taxon>Chordata</taxon>
        <taxon>Craniata</taxon>
        <taxon>Vertebrata</taxon>
        <taxon>Euteleostomi</taxon>
        <taxon>Archelosauria</taxon>
        <taxon>Archosauria</taxon>
        <taxon>Crocodylia</taxon>
        <taxon>Alligatoridae</taxon>
        <taxon>Alligatorinae</taxon>
        <taxon>Alligator</taxon>
    </lineage>
</organism>
<dbReference type="Gene3D" id="1.20.140.150">
    <property type="match status" value="1"/>
</dbReference>
<dbReference type="InterPro" id="IPR012478">
    <property type="entry name" value="GSG-1"/>
</dbReference>
<evidence type="ECO:0000256" key="5">
    <source>
        <dbReference type="ARBA" id="ARBA00023136"/>
    </source>
</evidence>
<feature type="transmembrane region" description="Helical" evidence="7">
    <location>
        <begin position="67"/>
        <end position="85"/>
    </location>
</feature>
<evidence type="ECO:0000256" key="4">
    <source>
        <dbReference type="ARBA" id="ARBA00022989"/>
    </source>
</evidence>
<evidence type="ECO:0000313" key="8">
    <source>
        <dbReference type="EMBL" id="KYO23535.1"/>
    </source>
</evidence>
<evidence type="ECO:0000313" key="9">
    <source>
        <dbReference type="Proteomes" id="UP000050525"/>
    </source>
</evidence>
<name>A0A151MG89_ALLMI</name>
<feature type="compositionally biased region" description="Pro residues" evidence="6">
    <location>
        <begin position="183"/>
        <end position="198"/>
    </location>
</feature>
<keyword evidence="5 7" id="KW-0472">Membrane</keyword>
<dbReference type="Pfam" id="PF07803">
    <property type="entry name" value="GSG-1"/>
    <property type="match status" value="1"/>
</dbReference>
<accession>A0A151MG89</accession>